<dbReference type="InterPro" id="IPR001845">
    <property type="entry name" value="HTH_ArsR_DNA-bd_dom"/>
</dbReference>
<dbReference type="SUPFAM" id="SSF46785">
    <property type="entry name" value="Winged helix' DNA-binding domain"/>
    <property type="match status" value="1"/>
</dbReference>
<evidence type="ECO:0000313" key="6">
    <source>
        <dbReference type="Proteomes" id="UP000249518"/>
    </source>
</evidence>
<dbReference type="PRINTS" id="PR00778">
    <property type="entry name" value="HTHARSR"/>
</dbReference>
<keyword evidence="2" id="KW-0238">DNA-binding</keyword>
<dbReference type="SMART" id="SM00418">
    <property type="entry name" value="HTH_ARSR"/>
    <property type="match status" value="1"/>
</dbReference>
<dbReference type="InterPro" id="IPR051011">
    <property type="entry name" value="Metal_resp_trans_reg"/>
</dbReference>
<dbReference type="InterPro" id="IPR036390">
    <property type="entry name" value="WH_DNA-bd_sf"/>
</dbReference>
<proteinExistence type="predicted"/>
<dbReference type="Proteomes" id="UP000249518">
    <property type="component" value="Unassembled WGS sequence"/>
</dbReference>
<dbReference type="Pfam" id="PF01022">
    <property type="entry name" value="HTH_5"/>
    <property type="match status" value="1"/>
</dbReference>
<dbReference type="GO" id="GO:0003677">
    <property type="term" value="F:DNA binding"/>
    <property type="evidence" value="ECO:0007669"/>
    <property type="project" value="UniProtKB-KW"/>
</dbReference>
<evidence type="ECO:0000313" key="5">
    <source>
        <dbReference type="EMBL" id="RAR46714.1"/>
    </source>
</evidence>
<feature type="domain" description="HTH arsR-type" evidence="4">
    <location>
        <begin position="9"/>
        <end position="106"/>
    </location>
</feature>
<dbReference type="AlphaFoldDB" id="A0A328WS82"/>
<evidence type="ECO:0000256" key="1">
    <source>
        <dbReference type="ARBA" id="ARBA00023015"/>
    </source>
</evidence>
<dbReference type="InterPro" id="IPR011991">
    <property type="entry name" value="ArsR-like_HTH"/>
</dbReference>
<dbReference type="PROSITE" id="PS50987">
    <property type="entry name" value="HTH_ARSR_2"/>
    <property type="match status" value="1"/>
</dbReference>
<evidence type="ECO:0000259" key="4">
    <source>
        <dbReference type="PROSITE" id="PS50987"/>
    </source>
</evidence>
<keyword evidence="3" id="KW-0804">Transcription</keyword>
<dbReference type="RefSeq" id="WP_112087018.1">
    <property type="nucleotide sequence ID" value="NZ_QLSV01000015.1"/>
</dbReference>
<accession>A0A328WS82</accession>
<organism evidence="5 6">
    <name type="scientific">Flavobacterium lacus</name>
    <dbReference type="NCBI Taxonomy" id="1353778"/>
    <lineage>
        <taxon>Bacteria</taxon>
        <taxon>Pseudomonadati</taxon>
        <taxon>Bacteroidota</taxon>
        <taxon>Flavobacteriia</taxon>
        <taxon>Flavobacteriales</taxon>
        <taxon>Flavobacteriaceae</taxon>
        <taxon>Flavobacterium</taxon>
    </lineage>
</organism>
<dbReference type="Gene3D" id="1.10.10.10">
    <property type="entry name" value="Winged helix-like DNA-binding domain superfamily/Winged helix DNA-binding domain"/>
    <property type="match status" value="1"/>
</dbReference>
<dbReference type="GO" id="GO:0003700">
    <property type="term" value="F:DNA-binding transcription factor activity"/>
    <property type="evidence" value="ECO:0007669"/>
    <property type="project" value="InterPro"/>
</dbReference>
<dbReference type="PANTHER" id="PTHR43132:SF2">
    <property type="entry name" value="ARSENICAL RESISTANCE OPERON REPRESSOR ARSR-RELATED"/>
    <property type="match status" value="1"/>
</dbReference>
<dbReference type="EMBL" id="QLSV01000015">
    <property type="protein sequence ID" value="RAR46714.1"/>
    <property type="molecule type" value="Genomic_DNA"/>
</dbReference>
<gene>
    <name evidence="5" type="ORF">B0I10_11522</name>
</gene>
<evidence type="ECO:0000256" key="2">
    <source>
        <dbReference type="ARBA" id="ARBA00023125"/>
    </source>
</evidence>
<dbReference type="PANTHER" id="PTHR43132">
    <property type="entry name" value="ARSENICAL RESISTANCE OPERON REPRESSOR ARSR-RELATED"/>
    <property type="match status" value="1"/>
</dbReference>
<evidence type="ECO:0000256" key="3">
    <source>
        <dbReference type="ARBA" id="ARBA00023163"/>
    </source>
</evidence>
<dbReference type="OrthoDB" id="9800049at2"/>
<protein>
    <submittedName>
        <fullName evidence="5">ArsR family transcriptional regulator</fullName>
    </submittedName>
</protein>
<keyword evidence="6" id="KW-1185">Reference proteome</keyword>
<comment type="caution">
    <text evidence="5">The sequence shown here is derived from an EMBL/GenBank/DDBJ whole genome shotgun (WGS) entry which is preliminary data.</text>
</comment>
<sequence length="109" mass="11895">MGITKTKGFSTETTEMAEILKAVGHPARIAILKLLSNMMSCACGEIVELLPLAQSTVSRHLAELKKVDLIKGSSNGNTVSYSLNPETWKKVKNFIKLISKPDGRPFDCC</sequence>
<dbReference type="NCBIfam" id="NF033788">
    <property type="entry name" value="HTH_metalloreg"/>
    <property type="match status" value="1"/>
</dbReference>
<dbReference type="CDD" id="cd00090">
    <property type="entry name" value="HTH_ARSR"/>
    <property type="match status" value="1"/>
</dbReference>
<reference evidence="5 6" key="1">
    <citation type="submission" date="2018-06" db="EMBL/GenBank/DDBJ databases">
        <title>Genomic Encyclopedia of Type Strains, Phase III (KMG-III): the genomes of soil and plant-associated and newly described type strains.</title>
        <authorList>
            <person name="Whitman W."/>
        </authorList>
    </citation>
    <scope>NUCLEOTIDE SEQUENCE [LARGE SCALE GENOMIC DNA]</scope>
    <source>
        <strain evidence="5 6">CGMCC 1.12504</strain>
    </source>
</reference>
<name>A0A328WS82_9FLAO</name>
<dbReference type="InterPro" id="IPR036388">
    <property type="entry name" value="WH-like_DNA-bd_sf"/>
</dbReference>
<keyword evidence="1" id="KW-0805">Transcription regulation</keyword>